<sequence length="70" mass="8288">MIKFSNRFVKDYKKVIGKPLIYGGNLSPYASYLQANMWGKKPKKVCMHHKFIRSHDRVILWNDVLTCKMN</sequence>
<proteinExistence type="predicted"/>
<evidence type="ECO:0000313" key="1">
    <source>
        <dbReference type="EMBL" id="AYV81098.1"/>
    </source>
</evidence>
<dbReference type="EMBL" id="MK072258">
    <property type="protein sequence ID" value="AYV81098.1"/>
    <property type="molecule type" value="Genomic_DNA"/>
</dbReference>
<name>A0A3G5A1K7_9VIRU</name>
<accession>A0A3G5A1K7</accession>
<organism evidence="1">
    <name type="scientific">Harvfovirus sp</name>
    <dbReference type="NCBI Taxonomy" id="2487768"/>
    <lineage>
        <taxon>Viruses</taxon>
        <taxon>Varidnaviria</taxon>
        <taxon>Bamfordvirae</taxon>
        <taxon>Nucleocytoviricota</taxon>
        <taxon>Megaviricetes</taxon>
        <taxon>Imitervirales</taxon>
        <taxon>Mimiviridae</taxon>
        <taxon>Klosneuvirinae</taxon>
    </lineage>
</organism>
<protein>
    <submittedName>
        <fullName evidence="1">Uncharacterized protein</fullName>
    </submittedName>
</protein>
<reference evidence="1" key="1">
    <citation type="submission" date="2018-10" db="EMBL/GenBank/DDBJ databases">
        <title>Hidden diversity of soil giant viruses.</title>
        <authorList>
            <person name="Schulz F."/>
            <person name="Alteio L."/>
            <person name="Goudeau D."/>
            <person name="Ryan E.M."/>
            <person name="Malmstrom R.R."/>
            <person name="Blanchard J."/>
            <person name="Woyke T."/>
        </authorList>
    </citation>
    <scope>NUCLEOTIDE SEQUENCE</scope>
    <source>
        <strain evidence="1">HAV1</strain>
    </source>
</reference>
<gene>
    <name evidence="1" type="ORF">Harvfovirus16_9</name>
</gene>